<dbReference type="STRING" id="595670.SAMN05421643_101215"/>
<protein>
    <submittedName>
        <fullName evidence="1">Uncharacterized protein</fullName>
    </submittedName>
</protein>
<dbReference type="InterPro" id="IPR021417">
    <property type="entry name" value="DUF3060"/>
</dbReference>
<dbReference type="RefSeq" id="WP_092686864.1">
    <property type="nucleotide sequence ID" value="NZ_FNPK01000001.1"/>
</dbReference>
<accession>A0A1H3FNM9</accession>
<gene>
    <name evidence="1" type="ORF">SAMN05421643_101215</name>
</gene>
<dbReference type="Proteomes" id="UP000199035">
    <property type="component" value="Unassembled WGS sequence"/>
</dbReference>
<name>A0A1H3FNM9_9GAMM</name>
<reference evidence="2" key="1">
    <citation type="submission" date="2016-10" db="EMBL/GenBank/DDBJ databases">
        <authorList>
            <person name="Varghese N."/>
            <person name="Submissions S."/>
        </authorList>
    </citation>
    <scope>NUCLEOTIDE SEQUENCE [LARGE SCALE GENOMIC DNA]</scope>
    <source>
        <strain evidence="2">ANC 5109</strain>
    </source>
</reference>
<organism evidence="1 2">
    <name type="scientific">Acinetobacter kyonggiensis</name>
    <dbReference type="NCBI Taxonomy" id="595670"/>
    <lineage>
        <taxon>Bacteria</taxon>
        <taxon>Pseudomonadati</taxon>
        <taxon>Pseudomonadota</taxon>
        <taxon>Gammaproteobacteria</taxon>
        <taxon>Moraxellales</taxon>
        <taxon>Moraxellaceae</taxon>
        <taxon>Acinetobacter</taxon>
    </lineage>
</organism>
<dbReference type="AlphaFoldDB" id="A0A1H3FNM9"/>
<keyword evidence="2" id="KW-1185">Reference proteome</keyword>
<sequence length="118" mass="13065">MYKKILLFTAITLNITHTQANTELTRTEIIVSSPDTVATYDCEGRNVTIPAPDSTIRLKGNCPVVNVIGPDTTVYVEAVNKIRISGPNSKVYYKRSLHPSRFVQVKTYGSSSAAYQVR</sequence>
<proteinExistence type="predicted"/>
<dbReference type="EMBL" id="FNPK01000001">
    <property type="protein sequence ID" value="SDX92652.1"/>
    <property type="molecule type" value="Genomic_DNA"/>
</dbReference>
<dbReference type="Pfam" id="PF11259">
    <property type="entry name" value="DUF3060"/>
    <property type="match status" value="1"/>
</dbReference>
<evidence type="ECO:0000313" key="1">
    <source>
        <dbReference type="EMBL" id="SDX92652.1"/>
    </source>
</evidence>
<evidence type="ECO:0000313" key="2">
    <source>
        <dbReference type="Proteomes" id="UP000199035"/>
    </source>
</evidence>